<dbReference type="AGR" id="Xenbase:XB-GENE-29087583"/>
<dbReference type="SUPFAM" id="SSF48371">
    <property type="entry name" value="ARM repeat"/>
    <property type="match status" value="1"/>
</dbReference>
<evidence type="ECO:0000313" key="3">
    <source>
        <dbReference type="Xenbase" id="XB-GENE-29087583"/>
    </source>
</evidence>
<dbReference type="Proteomes" id="UP000008143">
    <property type="component" value="Chromosome 3"/>
</dbReference>
<evidence type="ECO:0000313" key="1">
    <source>
        <dbReference type="Proteomes" id="UP000008143"/>
    </source>
</evidence>
<dbReference type="PANTHER" id="PTHR16356:SF1">
    <property type="entry name" value="TRANSMEMBRANE AND COILED-COIL DOMAIN-CONTAINING PROTEIN 6"/>
    <property type="match status" value="1"/>
</dbReference>
<dbReference type="InterPro" id="IPR016024">
    <property type="entry name" value="ARM-type_fold"/>
</dbReference>
<dbReference type="PANTHER" id="PTHR16356">
    <property type="entry name" value="TRANSMEMBRANE AND COILED-COIL DOMAIN-CONTAINING PROTEIN 6 TMCO6"/>
    <property type="match status" value="1"/>
</dbReference>
<protein>
    <submittedName>
        <fullName evidence="2">Uncharacterized protein LOC101734158</fullName>
    </submittedName>
</protein>
<proteinExistence type="predicted"/>
<keyword evidence="1" id="KW-1185">Reference proteome</keyword>
<reference evidence="2" key="1">
    <citation type="submission" date="2025-08" db="UniProtKB">
        <authorList>
            <consortium name="RefSeq"/>
        </authorList>
    </citation>
    <scope>IDENTIFICATION</scope>
    <source>
        <strain evidence="2">Nigerian</strain>
        <tissue evidence="2">Liver and blood</tissue>
    </source>
</reference>
<sequence length="146" mass="16282">MSSCPHVSPAVQDPVWTSALLNFNLLPALLQLLTHSKDVFLMVATVLHNIADLGSAYCQQLREKGILLCLTPALRDDDIQVARLSLELLNTLFTYCPDVAGDFFHNSGLQIIELHKDKPDHKQQVQAVWNKYQELITVTCGPPSMD</sequence>
<dbReference type="KEGG" id="xtr:101734158"/>
<dbReference type="AlphaFoldDB" id="A0A8J1J9P9"/>
<dbReference type="InterPro" id="IPR011989">
    <property type="entry name" value="ARM-like"/>
</dbReference>
<gene>
    <name evidence="2 3" type="primary">LOC101734158</name>
</gene>
<evidence type="ECO:0000313" key="2">
    <source>
        <dbReference type="RefSeq" id="XP_031754588.1"/>
    </source>
</evidence>
<name>A0A8J1J9P9_XENTR</name>
<accession>A0A8J1J9P9</accession>
<dbReference type="GeneID" id="101734158"/>
<dbReference type="RefSeq" id="XP_031754588.1">
    <property type="nucleotide sequence ID" value="XM_031898728.1"/>
</dbReference>
<dbReference type="Xenbase" id="XB-GENE-29087583">
    <property type="gene designation" value="LOC101734158"/>
</dbReference>
<organism evidence="1 2">
    <name type="scientific">Xenopus tropicalis</name>
    <name type="common">Western clawed frog</name>
    <name type="synonym">Silurana tropicalis</name>
    <dbReference type="NCBI Taxonomy" id="8364"/>
    <lineage>
        <taxon>Eukaryota</taxon>
        <taxon>Metazoa</taxon>
        <taxon>Chordata</taxon>
        <taxon>Craniata</taxon>
        <taxon>Vertebrata</taxon>
        <taxon>Euteleostomi</taxon>
        <taxon>Amphibia</taxon>
        <taxon>Batrachia</taxon>
        <taxon>Anura</taxon>
        <taxon>Pipoidea</taxon>
        <taxon>Pipidae</taxon>
        <taxon>Xenopodinae</taxon>
        <taxon>Xenopus</taxon>
        <taxon>Silurana</taxon>
    </lineage>
</organism>
<dbReference type="OrthoDB" id="21522at2759"/>
<dbReference type="Gene3D" id="1.25.10.10">
    <property type="entry name" value="Leucine-rich Repeat Variant"/>
    <property type="match status" value="1"/>
</dbReference>